<proteinExistence type="predicted"/>
<dbReference type="OrthoDB" id="9785602at2"/>
<dbReference type="InterPro" id="IPR016181">
    <property type="entry name" value="Acyl_CoA_acyltransferase"/>
</dbReference>
<dbReference type="InterPro" id="IPR000182">
    <property type="entry name" value="GNAT_dom"/>
</dbReference>
<dbReference type="STRING" id="1122930.SAMN02745168_1079"/>
<dbReference type="Pfam" id="PF13302">
    <property type="entry name" value="Acetyltransf_3"/>
    <property type="match status" value="1"/>
</dbReference>
<dbReference type="PANTHER" id="PTHR43792">
    <property type="entry name" value="GNAT FAMILY, PUTATIVE (AFU_ORTHOLOGUE AFUA_3G00765)-RELATED-RELATED"/>
    <property type="match status" value="1"/>
</dbReference>
<gene>
    <name evidence="2" type="ORF">SAMN02745168_1079</name>
</gene>
<dbReference type="SUPFAM" id="SSF55729">
    <property type="entry name" value="Acyl-CoA N-acyltransferases (Nat)"/>
    <property type="match status" value="1"/>
</dbReference>
<organism evidence="2 3">
    <name type="scientific">Papillibacter cinnamivorans DSM 12816</name>
    <dbReference type="NCBI Taxonomy" id="1122930"/>
    <lineage>
        <taxon>Bacteria</taxon>
        <taxon>Bacillati</taxon>
        <taxon>Bacillota</taxon>
        <taxon>Clostridia</taxon>
        <taxon>Eubacteriales</taxon>
        <taxon>Oscillospiraceae</taxon>
        <taxon>Papillibacter</taxon>
    </lineage>
</organism>
<reference evidence="2 3" key="1">
    <citation type="submission" date="2017-04" db="EMBL/GenBank/DDBJ databases">
        <authorList>
            <person name="Afonso C.L."/>
            <person name="Miller P.J."/>
            <person name="Scott M.A."/>
            <person name="Spackman E."/>
            <person name="Goraichik I."/>
            <person name="Dimitrov K.M."/>
            <person name="Suarez D.L."/>
            <person name="Swayne D.E."/>
        </authorList>
    </citation>
    <scope>NUCLEOTIDE SEQUENCE [LARGE SCALE GENOMIC DNA]</scope>
    <source>
        <strain evidence="2 3">DSM 12816</strain>
    </source>
</reference>
<dbReference type="InterPro" id="IPR051531">
    <property type="entry name" value="N-acetyltransferase"/>
</dbReference>
<protein>
    <submittedName>
        <fullName evidence="2">Ribosomal-protein-alanine N-acetyltransferase</fullName>
    </submittedName>
</protein>
<dbReference type="RefSeq" id="WP_159448016.1">
    <property type="nucleotide sequence ID" value="NZ_FWXW01000002.1"/>
</dbReference>
<accession>A0A1W1ZHV3</accession>
<dbReference type="GO" id="GO:0016747">
    <property type="term" value="F:acyltransferase activity, transferring groups other than amino-acyl groups"/>
    <property type="evidence" value="ECO:0007669"/>
    <property type="project" value="InterPro"/>
</dbReference>
<evidence type="ECO:0000313" key="2">
    <source>
        <dbReference type="EMBL" id="SMC47651.1"/>
    </source>
</evidence>
<keyword evidence="3" id="KW-1185">Reference proteome</keyword>
<evidence type="ECO:0000259" key="1">
    <source>
        <dbReference type="PROSITE" id="PS51186"/>
    </source>
</evidence>
<evidence type="ECO:0000313" key="3">
    <source>
        <dbReference type="Proteomes" id="UP000192790"/>
    </source>
</evidence>
<feature type="domain" description="N-acetyltransferase" evidence="1">
    <location>
        <begin position="19"/>
        <end position="183"/>
    </location>
</feature>
<dbReference type="PROSITE" id="PS51186">
    <property type="entry name" value="GNAT"/>
    <property type="match status" value="1"/>
</dbReference>
<sequence length="197" mass="22677">MKEYTEILERHKVLCTQRLILRPFTPDDLEDVFEMASDEEVTRYLTWEKHTRREQSMASIQNYYMTRPGIYAIELKESGKCIGCIDLRPEPAHEKASFGYMLNRRHWNRGYMTEALDAVLALAFGPLGMRRVEGSHYAGNEGSGRVMSKCGMLYEGMGRQEVKERGLFWDLVHYGILAEDYLDGRERTCAAAGCSTK</sequence>
<dbReference type="Gene3D" id="3.40.630.30">
    <property type="match status" value="1"/>
</dbReference>
<dbReference type="Proteomes" id="UP000192790">
    <property type="component" value="Unassembled WGS sequence"/>
</dbReference>
<dbReference type="AlphaFoldDB" id="A0A1W1ZHV3"/>
<keyword evidence="2" id="KW-0808">Transferase</keyword>
<name>A0A1W1ZHV3_9FIRM</name>
<dbReference type="EMBL" id="FWXW01000002">
    <property type="protein sequence ID" value="SMC47651.1"/>
    <property type="molecule type" value="Genomic_DNA"/>
</dbReference>